<dbReference type="PROSITE" id="PS50072">
    <property type="entry name" value="CSA_PPIASE_2"/>
    <property type="match status" value="1"/>
</dbReference>
<dbReference type="Gene3D" id="2.40.100.10">
    <property type="entry name" value="Cyclophilin-like"/>
    <property type="match status" value="1"/>
</dbReference>
<evidence type="ECO:0000256" key="2">
    <source>
        <dbReference type="ARBA" id="ARBA00007365"/>
    </source>
</evidence>
<keyword evidence="3 7" id="KW-0732">Signal</keyword>
<dbReference type="PIRSF" id="PIRSF001467">
    <property type="entry name" value="Peptidylpro_ismrse"/>
    <property type="match status" value="1"/>
</dbReference>
<evidence type="ECO:0000256" key="1">
    <source>
        <dbReference type="ARBA" id="ARBA00000971"/>
    </source>
</evidence>
<dbReference type="AlphaFoldDB" id="A0A226EVP7"/>
<feature type="signal peptide" evidence="7">
    <location>
        <begin position="1"/>
        <end position="18"/>
    </location>
</feature>
<dbReference type="STRING" id="158441.A0A226EVP7"/>
<dbReference type="EMBL" id="LNIX01000001">
    <property type="protein sequence ID" value="OXA61662.1"/>
    <property type="molecule type" value="Genomic_DNA"/>
</dbReference>
<dbReference type="OMA" id="CSIINSG"/>
<keyword evidence="10" id="KW-1185">Reference proteome</keyword>
<comment type="similarity">
    <text evidence="2 7">Belongs to the cyclophilin-type PPIase family.</text>
</comment>
<dbReference type="Pfam" id="PF00160">
    <property type="entry name" value="Pro_isomerase"/>
    <property type="match status" value="1"/>
</dbReference>
<dbReference type="FunFam" id="2.40.100.10:FF:000019">
    <property type="entry name" value="Peptidyl-prolyl cis-trans isomerase"/>
    <property type="match status" value="1"/>
</dbReference>
<evidence type="ECO:0000256" key="5">
    <source>
        <dbReference type="ARBA" id="ARBA00023235"/>
    </source>
</evidence>
<dbReference type="InterPro" id="IPR020892">
    <property type="entry name" value="Cyclophilin-type_PPIase_CS"/>
</dbReference>
<evidence type="ECO:0000256" key="4">
    <source>
        <dbReference type="ARBA" id="ARBA00023110"/>
    </source>
</evidence>
<dbReference type="Proteomes" id="UP000198287">
    <property type="component" value="Unassembled WGS sequence"/>
</dbReference>
<dbReference type="SUPFAM" id="SSF50891">
    <property type="entry name" value="Cyclophilin-like"/>
    <property type="match status" value="1"/>
</dbReference>
<dbReference type="PROSITE" id="PS00170">
    <property type="entry name" value="CSA_PPIASE_1"/>
    <property type="match status" value="1"/>
</dbReference>
<dbReference type="InterPro" id="IPR002130">
    <property type="entry name" value="Cyclophilin-type_PPIase_dom"/>
</dbReference>
<evidence type="ECO:0000259" key="8">
    <source>
        <dbReference type="PROSITE" id="PS50072"/>
    </source>
</evidence>
<evidence type="ECO:0000256" key="3">
    <source>
        <dbReference type="ARBA" id="ARBA00022729"/>
    </source>
</evidence>
<keyword evidence="4 7" id="KW-0697">Rotamase</keyword>
<keyword evidence="5 7" id="KW-0413">Isomerase</keyword>
<dbReference type="PANTHER" id="PTHR11071">
    <property type="entry name" value="PEPTIDYL-PROLYL CIS-TRANS ISOMERASE"/>
    <property type="match status" value="1"/>
</dbReference>
<dbReference type="PANTHER" id="PTHR11071:SF561">
    <property type="entry name" value="PEPTIDYL-PROLYL CIS-TRANS ISOMERASE D-RELATED"/>
    <property type="match status" value="1"/>
</dbReference>
<dbReference type="GO" id="GO:0006457">
    <property type="term" value="P:protein folding"/>
    <property type="evidence" value="ECO:0007669"/>
    <property type="project" value="InterPro"/>
</dbReference>
<protein>
    <recommendedName>
        <fullName evidence="7">Peptidyl-prolyl cis-trans isomerase</fullName>
        <shortName evidence="7">PPIase</shortName>
        <ecNumber evidence="7">5.2.1.8</ecNumber>
    </recommendedName>
</protein>
<dbReference type="EC" id="5.2.1.8" evidence="7"/>
<proteinExistence type="inferred from homology"/>
<comment type="caution">
    <text evidence="9">The sequence shown here is derived from an EMBL/GenBank/DDBJ whole genome shotgun (WGS) entry which is preliminary data.</text>
</comment>
<dbReference type="GO" id="GO:0005737">
    <property type="term" value="C:cytoplasm"/>
    <property type="evidence" value="ECO:0007669"/>
    <property type="project" value="TreeGrafter"/>
</dbReference>
<dbReference type="InterPro" id="IPR024936">
    <property type="entry name" value="Cyclophilin-type_PPIase"/>
</dbReference>
<evidence type="ECO:0000256" key="6">
    <source>
        <dbReference type="ARBA" id="ARBA00056644"/>
    </source>
</evidence>
<feature type="domain" description="PPIase cyclophilin-type" evidence="8">
    <location>
        <begin position="26"/>
        <end position="185"/>
    </location>
</feature>
<sequence length="197" mass="21325">MRAILLTLVAAVIASSQAVKVTDQVYFDVSIGQQPVGRIKIGLFGEVVPNTVRNFVTLCSPGVNGKSYTGSIFHRIIKDFMIQGGDVIQGNGRGSTSIFGQQFDDENFILKHTGPGILSMANSGPNTNGCQFFITTVKTSWLDNKHVVFGKVIEGFDETVKVIEATPVNSEDKPYETVTVKQCGILPLPNGPYELDV</sequence>
<dbReference type="PRINTS" id="PR00153">
    <property type="entry name" value="CSAPPISMRASE"/>
</dbReference>
<comment type="function">
    <text evidence="6">PPIases accelerate the folding of proteins. It catalyzes the cis-trans isomerization of proline imidic peptide bonds in oligopeptides. Acts on the folding of rhodopsin RH1 and RH2 (but not RH3) and is required for visual transduction.</text>
</comment>
<reference evidence="9 10" key="1">
    <citation type="submission" date="2015-12" db="EMBL/GenBank/DDBJ databases">
        <title>The genome of Folsomia candida.</title>
        <authorList>
            <person name="Faddeeva A."/>
            <person name="Derks M.F."/>
            <person name="Anvar Y."/>
            <person name="Smit S."/>
            <person name="Van Straalen N."/>
            <person name="Roelofs D."/>
        </authorList>
    </citation>
    <scope>NUCLEOTIDE SEQUENCE [LARGE SCALE GENOMIC DNA]</scope>
    <source>
        <strain evidence="9 10">VU population</strain>
        <tissue evidence="9">Whole body</tissue>
    </source>
</reference>
<accession>A0A226EVP7</accession>
<evidence type="ECO:0000313" key="9">
    <source>
        <dbReference type="EMBL" id="OXA61662.1"/>
    </source>
</evidence>
<dbReference type="GO" id="GO:0016018">
    <property type="term" value="F:cyclosporin A binding"/>
    <property type="evidence" value="ECO:0007669"/>
    <property type="project" value="TreeGrafter"/>
</dbReference>
<name>A0A226EVP7_FOLCA</name>
<organism evidence="9 10">
    <name type="scientific">Folsomia candida</name>
    <name type="common">Springtail</name>
    <dbReference type="NCBI Taxonomy" id="158441"/>
    <lineage>
        <taxon>Eukaryota</taxon>
        <taxon>Metazoa</taxon>
        <taxon>Ecdysozoa</taxon>
        <taxon>Arthropoda</taxon>
        <taxon>Hexapoda</taxon>
        <taxon>Collembola</taxon>
        <taxon>Entomobryomorpha</taxon>
        <taxon>Isotomoidea</taxon>
        <taxon>Isotomidae</taxon>
        <taxon>Proisotominae</taxon>
        <taxon>Folsomia</taxon>
    </lineage>
</organism>
<dbReference type="InterPro" id="IPR029000">
    <property type="entry name" value="Cyclophilin-like_dom_sf"/>
</dbReference>
<evidence type="ECO:0000256" key="7">
    <source>
        <dbReference type="RuleBase" id="RU363019"/>
    </source>
</evidence>
<gene>
    <name evidence="9" type="ORF">Fcan01_01932</name>
</gene>
<feature type="chain" id="PRO_5011812694" description="Peptidyl-prolyl cis-trans isomerase" evidence="7">
    <location>
        <begin position="19"/>
        <end position="197"/>
    </location>
</feature>
<comment type="catalytic activity">
    <reaction evidence="1 7">
        <text>[protein]-peptidylproline (omega=180) = [protein]-peptidylproline (omega=0)</text>
        <dbReference type="Rhea" id="RHEA:16237"/>
        <dbReference type="Rhea" id="RHEA-COMP:10747"/>
        <dbReference type="Rhea" id="RHEA-COMP:10748"/>
        <dbReference type="ChEBI" id="CHEBI:83833"/>
        <dbReference type="ChEBI" id="CHEBI:83834"/>
        <dbReference type="EC" id="5.2.1.8"/>
    </reaction>
</comment>
<evidence type="ECO:0000313" key="10">
    <source>
        <dbReference type="Proteomes" id="UP000198287"/>
    </source>
</evidence>
<dbReference type="OrthoDB" id="10064525at2759"/>
<dbReference type="GO" id="GO:0003755">
    <property type="term" value="F:peptidyl-prolyl cis-trans isomerase activity"/>
    <property type="evidence" value="ECO:0007669"/>
    <property type="project" value="UniProtKB-UniRule"/>
</dbReference>